<keyword evidence="3" id="KW-1185">Reference proteome</keyword>
<reference evidence="2 3" key="1">
    <citation type="submission" date="2021-06" db="EMBL/GenBank/DDBJ databases">
        <title>Complete genome sequence of Erwinia phage pEa_SNUABM_32.</title>
        <authorList>
            <person name="Kim S.G."/>
            <person name="Park S.C."/>
        </authorList>
    </citation>
    <scope>NUCLEOTIDE SEQUENCE [LARGE SCALE GENOMIC DNA]</scope>
</reference>
<evidence type="ECO:0000313" key="2">
    <source>
        <dbReference type="EMBL" id="QZE57202.1"/>
    </source>
</evidence>
<organism evidence="2 3">
    <name type="scientific">Erwinia phage pEa_SNUABM_32</name>
    <dbReference type="NCBI Taxonomy" id="2869555"/>
    <lineage>
        <taxon>Viruses</taxon>
        <taxon>Duplodnaviria</taxon>
        <taxon>Heunggongvirae</taxon>
        <taxon>Uroviricota</taxon>
        <taxon>Caudoviricetes</taxon>
        <taxon>Alexandravirus</taxon>
        <taxon>Alexandravirus SNUABM32</taxon>
    </lineage>
</organism>
<evidence type="ECO:0000256" key="1">
    <source>
        <dbReference type="SAM" id="MobiDB-lite"/>
    </source>
</evidence>
<feature type="compositionally biased region" description="Acidic residues" evidence="1">
    <location>
        <begin position="116"/>
        <end position="126"/>
    </location>
</feature>
<evidence type="ECO:0000313" key="3">
    <source>
        <dbReference type="Proteomes" id="UP000827788"/>
    </source>
</evidence>
<gene>
    <name evidence="2" type="ORF">pEaSNUABM32_00329</name>
</gene>
<accession>A0AAE7XJ64</accession>
<protein>
    <submittedName>
        <fullName evidence="2">Uncharacterized protein</fullName>
    </submittedName>
</protein>
<name>A0AAE7XJ64_9CAUD</name>
<feature type="region of interest" description="Disordered" evidence="1">
    <location>
        <begin position="107"/>
        <end position="126"/>
    </location>
</feature>
<sequence length="249" mass="28539">MAQKLSEQIHRYFNLMEKIREQMYCVLPVSNRYLCIVSFSTQLQALQCVLVNKESLMEAKLIEGLTGQELITYGQYRRTAEEWVANGMQDDYPFTQDKDVYAEYRSLTRDEQSQPEIDEDEEDEEDLDVQEMDNLRTSILCADKATLMQMFADEGLGTKGTAADMDVGQLQDALCDHYGLNPDVDVKVVDVVGELVERLENMPKHKALEEAHHLTKEELLSLADAWGIEKDAHESTMRSLIKGHILRRS</sequence>
<dbReference type="Proteomes" id="UP000827788">
    <property type="component" value="Segment"/>
</dbReference>
<dbReference type="EMBL" id="MZ443774">
    <property type="protein sequence ID" value="QZE57202.1"/>
    <property type="molecule type" value="Genomic_DNA"/>
</dbReference>
<proteinExistence type="predicted"/>